<comment type="caution">
    <text evidence="1">The sequence shown here is derived from an EMBL/GenBank/DDBJ whole genome shotgun (WGS) entry which is preliminary data.</text>
</comment>
<dbReference type="EMBL" id="JAQGFR010000308">
    <property type="protein sequence ID" value="MEB8515602.1"/>
    <property type="molecule type" value="Genomic_DNA"/>
</dbReference>
<organism evidence="1 2">
    <name type="scientific">Acidithiobacillus ferriphilus</name>
    <dbReference type="NCBI Taxonomy" id="1689834"/>
    <lineage>
        <taxon>Bacteria</taxon>
        <taxon>Pseudomonadati</taxon>
        <taxon>Pseudomonadota</taxon>
        <taxon>Acidithiobacillia</taxon>
        <taxon>Acidithiobacillales</taxon>
        <taxon>Acidithiobacillaceae</taxon>
        <taxon>Acidithiobacillus</taxon>
    </lineage>
</organism>
<reference evidence="1 2" key="1">
    <citation type="submission" date="2022-11" db="EMBL/GenBank/DDBJ databases">
        <title>Comparative genomics analysis of Acidithiobacillus ferriphilus.</title>
        <authorList>
            <person name="Ma L."/>
        </authorList>
    </citation>
    <scope>NUCLEOTIDE SEQUENCE [LARGE SCALE GENOMIC DNA]</scope>
    <source>
        <strain evidence="1 2">DY15</strain>
    </source>
</reference>
<protein>
    <submittedName>
        <fullName evidence="1">Uncharacterized protein</fullName>
    </submittedName>
</protein>
<accession>A0ABU6FVM4</accession>
<name>A0ABU6FVM4_9PROT</name>
<proteinExistence type="predicted"/>
<gene>
    <name evidence="1" type="ORF">OW717_16330</name>
</gene>
<evidence type="ECO:0000313" key="1">
    <source>
        <dbReference type="EMBL" id="MEB8515602.1"/>
    </source>
</evidence>
<dbReference type="Proteomes" id="UP001308776">
    <property type="component" value="Unassembled WGS sequence"/>
</dbReference>
<dbReference type="RefSeq" id="WP_325757431.1">
    <property type="nucleotide sequence ID" value="NZ_JAQGFK010000073.1"/>
</dbReference>
<keyword evidence="2" id="KW-1185">Reference proteome</keyword>
<sequence>MRPKDSDVVGVARRRGQCNVLLHQGKAKIRQIRTAALGHPPLTQMAQGIDKGPRLVRRRNACDDHFHQTAIRAVRIESPDMDQVRKL</sequence>
<evidence type="ECO:0000313" key="2">
    <source>
        <dbReference type="Proteomes" id="UP001308776"/>
    </source>
</evidence>